<dbReference type="Gene3D" id="3.90.190.10">
    <property type="entry name" value="Protein tyrosine phosphatase superfamily"/>
    <property type="match status" value="1"/>
</dbReference>
<keyword evidence="13" id="KW-1185">Reference proteome</keyword>
<dbReference type="GO" id="GO:0007165">
    <property type="term" value="P:signal transduction"/>
    <property type="evidence" value="ECO:0007669"/>
    <property type="project" value="TreeGrafter"/>
</dbReference>
<dbReference type="PANTHER" id="PTHR45948:SF3">
    <property type="entry name" value="DUAL SPECIFICITY PROTEIN PHOSPHATASE 22"/>
    <property type="match status" value="1"/>
</dbReference>
<dbReference type="Proteomes" id="UP001159641">
    <property type="component" value="Unassembled WGS sequence"/>
</dbReference>
<reference evidence="12 13" key="1">
    <citation type="submission" date="2022-11" db="EMBL/GenBank/DDBJ databases">
        <title>Whole genome sequence of Eschrichtius robustus ER-17-0199.</title>
        <authorList>
            <person name="Bruniche-Olsen A."/>
            <person name="Black A.N."/>
            <person name="Fields C.J."/>
            <person name="Walden K."/>
            <person name="Dewoody J.A."/>
        </authorList>
    </citation>
    <scope>NUCLEOTIDE SEQUENCE [LARGE SCALE GENOMIC DNA]</scope>
    <source>
        <strain evidence="12">ER-17-0199</strain>
        <tissue evidence="12">Blubber</tissue>
    </source>
</reference>
<evidence type="ECO:0000256" key="6">
    <source>
        <dbReference type="ARBA" id="ARBA00047761"/>
    </source>
</evidence>
<dbReference type="InterPro" id="IPR000387">
    <property type="entry name" value="Tyr_Pase_dom"/>
</dbReference>
<feature type="domain" description="Tyrosine specific protein phosphatases" evidence="11">
    <location>
        <begin position="65"/>
        <end position="122"/>
    </location>
</feature>
<evidence type="ECO:0000256" key="5">
    <source>
        <dbReference type="ARBA" id="ARBA00022912"/>
    </source>
</evidence>
<evidence type="ECO:0000256" key="4">
    <source>
        <dbReference type="ARBA" id="ARBA00022801"/>
    </source>
</evidence>
<keyword evidence="3" id="KW-0963">Cytoplasm</keyword>
<dbReference type="PROSITE" id="PS50054">
    <property type="entry name" value="TYR_PHOSPHATASE_DUAL"/>
    <property type="match status" value="1"/>
</dbReference>
<keyword evidence="5" id="KW-0904">Protein phosphatase</keyword>
<evidence type="ECO:0000313" key="13">
    <source>
        <dbReference type="Proteomes" id="UP001159641"/>
    </source>
</evidence>
<evidence type="ECO:0000256" key="3">
    <source>
        <dbReference type="ARBA" id="ARBA00022490"/>
    </source>
</evidence>
<comment type="catalytic activity">
    <reaction evidence="6">
        <text>O-phospho-L-seryl-[protein] + H2O = L-seryl-[protein] + phosphate</text>
        <dbReference type="Rhea" id="RHEA:20629"/>
        <dbReference type="Rhea" id="RHEA-COMP:9863"/>
        <dbReference type="Rhea" id="RHEA-COMP:11604"/>
        <dbReference type="ChEBI" id="CHEBI:15377"/>
        <dbReference type="ChEBI" id="CHEBI:29999"/>
        <dbReference type="ChEBI" id="CHEBI:43474"/>
        <dbReference type="ChEBI" id="CHEBI:83421"/>
        <dbReference type="EC" id="3.1.3.16"/>
    </reaction>
</comment>
<name>A0AB34HIB1_ESCRO</name>
<dbReference type="InterPro" id="IPR000340">
    <property type="entry name" value="Dual-sp_phosphatase_cat-dom"/>
</dbReference>
<evidence type="ECO:0000256" key="9">
    <source>
        <dbReference type="SAM" id="MobiDB-lite"/>
    </source>
</evidence>
<proteinExistence type="inferred from homology"/>
<evidence type="ECO:0000256" key="1">
    <source>
        <dbReference type="ARBA" id="ARBA00004496"/>
    </source>
</evidence>
<feature type="domain" description="Tyrosine-protein phosphatase" evidence="10">
    <location>
        <begin position="1"/>
        <end position="144"/>
    </location>
</feature>
<dbReference type="GO" id="GO:0004725">
    <property type="term" value="F:protein tyrosine phosphatase activity"/>
    <property type="evidence" value="ECO:0007669"/>
    <property type="project" value="UniProtKB-EC"/>
</dbReference>
<dbReference type="GO" id="GO:0004722">
    <property type="term" value="F:protein serine/threonine phosphatase activity"/>
    <property type="evidence" value="ECO:0007669"/>
    <property type="project" value="UniProtKB-EC"/>
</dbReference>
<keyword evidence="4" id="KW-0378">Hydrolase</keyword>
<dbReference type="AlphaFoldDB" id="A0AB34HIB1"/>
<comment type="similarity">
    <text evidence="2">Belongs to the protein-tyrosine phosphatase family. Non-receptor class dual specificity subfamily.</text>
</comment>
<evidence type="ECO:0000313" key="12">
    <source>
        <dbReference type="EMBL" id="KAJ8790640.1"/>
    </source>
</evidence>
<evidence type="ECO:0000256" key="2">
    <source>
        <dbReference type="ARBA" id="ARBA00008601"/>
    </source>
</evidence>
<feature type="region of interest" description="Disordered" evidence="9">
    <location>
        <begin position="204"/>
        <end position="295"/>
    </location>
</feature>
<evidence type="ECO:0000256" key="7">
    <source>
        <dbReference type="ARBA" id="ARBA00048336"/>
    </source>
</evidence>
<dbReference type="GO" id="GO:0005886">
    <property type="term" value="C:plasma membrane"/>
    <property type="evidence" value="ECO:0007669"/>
    <property type="project" value="TreeGrafter"/>
</dbReference>
<dbReference type="SMART" id="SM00195">
    <property type="entry name" value="DSPc"/>
    <property type="match status" value="1"/>
</dbReference>
<comment type="subcellular location">
    <subcellularLocation>
        <location evidence="1">Cytoplasm</location>
    </subcellularLocation>
</comment>
<organism evidence="12 13">
    <name type="scientific">Eschrichtius robustus</name>
    <name type="common">California gray whale</name>
    <name type="synonym">Eschrichtius gibbosus</name>
    <dbReference type="NCBI Taxonomy" id="9764"/>
    <lineage>
        <taxon>Eukaryota</taxon>
        <taxon>Metazoa</taxon>
        <taxon>Chordata</taxon>
        <taxon>Craniata</taxon>
        <taxon>Vertebrata</taxon>
        <taxon>Euteleostomi</taxon>
        <taxon>Mammalia</taxon>
        <taxon>Eutheria</taxon>
        <taxon>Laurasiatheria</taxon>
        <taxon>Artiodactyla</taxon>
        <taxon>Whippomorpha</taxon>
        <taxon>Cetacea</taxon>
        <taxon>Mysticeti</taxon>
        <taxon>Eschrichtiidae</taxon>
        <taxon>Eschrichtius</taxon>
    </lineage>
</organism>
<evidence type="ECO:0000259" key="11">
    <source>
        <dbReference type="PROSITE" id="PS50056"/>
    </source>
</evidence>
<feature type="compositionally biased region" description="Pro residues" evidence="9">
    <location>
        <begin position="224"/>
        <end position="233"/>
    </location>
</feature>
<dbReference type="SUPFAM" id="SSF52799">
    <property type="entry name" value="(Phosphotyrosine protein) phosphatases II"/>
    <property type="match status" value="1"/>
</dbReference>
<accession>A0AB34HIB1</accession>
<dbReference type="InterPro" id="IPR020422">
    <property type="entry name" value="TYR_PHOSPHATASE_DUAL_dom"/>
</dbReference>
<comment type="caution">
    <text evidence="12">The sequence shown here is derived from an EMBL/GenBank/DDBJ whole genome shotgun (WGS) entry which is preliminary data.</text>
</comment>
<evidence type="ECO:0000259" key="10">
    <source>
        <dbReference type="PROSITE" id="PS50054"/>
    </source>
</evidence>
<dbReference type="Pfam" id="PF00782">
    <property type="entry name" value="DSPc"/>
    <property type="match status" value="1"/>
</dbReference>
<protein>
    <recommendedName>
        <fullName evidence="14">Dual specificity protein phosphatase 22</fullName>
    </recommendedName>
</protein>
<dbReference type="InterPro" id="IPR029021">
    <property type="entry name" value="Prot-tyrosine_phosphatase-like"/>
</dbReference>
<dbReference type="PANTHER" id="PTHR45948">
    <property type="entry name" value="DUAL SPECIFICITY PROTEIN PHOSPHATASE DDB_G0269404-RELATED"/>
    <property type="match status" value="1"/>
</dbReference>
<evidence type="ECO:0008006" key="14">
    <source>
        <dbReference type="Google" id="ProtNLM"/>
    </source>
</evidence>
<sequence length="321" mass="34394">MATLLEPPQDSSASVEAGTVLYVWGKDPDSPGEDGAQRSCPVQTNLLAKPARAQSTWGQRTSSTRHFKESIQFIHECRLRGEGCLVHCLAGVSRSVTLVVAYIMTVTDFGWEDALRTVRAGRSCANPNLGFQRQLQEFEERQVRQFHQWLKEEYGESPLRDAEEARGILGKYKEPGARGAPAWRRALGWPPGLASSGLRQLHHGDLAEPSAPLPADGKGCPGGSRPPPRPQQPHPQLLRRPDAAASHPSAGRHLEVAVEEPPGLRAGSGEASGWPRGQQGPPPPSEGGTGPRGPEVAEQALLLPPALLSPALPSPARCVPA</sequence>
<gene>
    <name evidence="12" type="ORF">J1605_004613</name>
</gene>
<dbReference type="PROSITE" id="PS50056">
    <property type="entry name" value="TYR_PHOSPHATASE_2"/>
    <property type="match status" value="1"/>
</dbReference>
<dbReference type="EMBL" id="JAIQCJ010001354">
    <property type="protein sequence ID" value="KAJ8790640.1"/>
    <property type="molecule type" value="Genomic_DNA"/>
</dbReference>
<comment type="catalytic activity">
    <reaction evidence="8">
        <text>O-phospho-L-tyrosyl-[protein] + H2O = L-tyrosyl-[protein] + phosphate</text>
        <dbReference type="Rhea" id="RHEA:10684"/>
        <dbReference type="Rhea" id="RHEA-COMP:10136"/>
        <dbReference type="Rhea" id="RHEA-COMP:20101"/>
        <dbReference type="ChEBI" id="CHEBI:15377"/>
        <dbReference type="ChEBI" id="CHEBI:43474"/>
        <dbReference type="ChEBI" id="CHEBI:46858"/>
        <dbReference type="ChEBI" id="CHEBI:61978"/>
        <dbReference type="EC" id="3.1.3.48"/>
    </reaction>
</comment>
<comment type="catalytic activity">
    <reaction evidence="7">
        <text>O-phospho-L-threonyl-[protein] + H2O = L-threonyl-[protein] + phosphate</text>
        <dbReference type="Rhea" id="RHEA:47004"/>
        <dbReference type="Rhea" id="RHEA-COMP:11060"/>
        <dbReference type="Rhea" id="RHEA-COMP:11605"/>
        <dbReference type="ChEBI" id="CHEBI:15377"/>
        <dbReference type="ChEBI" id="CHEBI:30013"/>
        <dbReference type="ChEBI" id="CHEBI:43474"/>
        <dbReference type="ChEBI" id="CHEBI:61977"/>
        <dbReference type="EC" id="3.1.3.16"/>
    </reaction>
</comment>
<dbReference type="GO" id="GO:0005829">
    <property type="term" value="C:cytosol"/>
    <property type="evidence" value="ECO:0007669"/>
    <property type="project" value="TreeGrafter"/>
</dbReference>
<evidence type="ECO:0000256" key="8">
    <source>
        <dbReference type="ARBA" id="ARBA00051722"/>
    </source>
</evidence>